<organism evidence="8 9">
    <name type="scientific">Coemansia guatemalensis</name>
    <dbReference type="NCBI Taxonomy" id="2761395"/>
    <lineage>
        <taxon>Eukaryota</taxon>
        <taxon>Fungi</taxon>
        <taxon>Fungi incertae sedis</taxon>
        <taxon>Zoopagomycota</taxon>
        <taxon>Kickxellomycotina</taxon>
        <taxon>Kickxellomycetes</taxon>
        <taxon>Kickxellales</taxon>
        <taxon>Kickxellaceae</taxon>
        <taxon>Coemansia</taxon>
    </lineage>
</organism>
<feature type="region of interest" description="Disordered" evidence="6">
    <location>
        <begin position="251"/>
        <end position="349"/>
    </location>
</feature>
<feature type="compositionally biased region" description="Pro residues" evidence="6">
    <location>
        <begin position="330"/>
        <end position="342"/>
    </location>
</feature>
<dbReference type="AlphaFoldDB" id="A0A9W8LWL5"/>
<protein>
    <recommendedName>
        <fullName evidence="7">Homeobox domain-containing protein</fullName>
    </recommendedName>
</protein>
<evidence type="ECO:0000313" key="8">
    <source>
        <dbReference type="EMBL" id="KAJ2809009.1"/>
    </source>
</evidence>
<feature type="DNA-binding region" description="Homeobox" evidence="4">
    <location>
        <begin position="200"/>
        <end position="259"/>
    </location>
</feature>
<dbReference type="PANTHER" id="PTHR46255:SF3">
    <property type="entry name" value="HOMEOBOX DOMAIN-CONTAINING PROTEIN"/>
    <property type="match status" value="1"/>
</dbReference>
<reference evidence="8" key="1">
    <citation type="submission" date="2022-07" db="EMBL/GenBank/DDBJ databases">
        <title>Phylogenomic reconstructions and comparative analyses of Kickxellomycotina fungi.</title>
        <authorList>
            <person name="Reynolds N.K."/>
            <person name="Stajich J.E."/>
            <person name="Barry K."/>
            <person name="Grigoriev I.V."/>
            <person name="Crous P."/>
            <person name="Smith M.E."/>
        </authorList>
    </citation>
    <scope>NUCLEOTIDE SEQUENCE</scope>
    <source>
        <strain evidence="8">NRRL 1565</strain>
    </source>
</reference>
<dbReference type="SMART" id="SM00389">
    <property type="entry name" value="HOX"/>
    <property type="match status" value="1"/>
</dbReference>
<feature type="region of interest" description="Disordered" evidence="6">
    <location>
        <begin position="523"/>
        <end position="543"/>
    </location>
</feature>
<dbReference type="GO" id="GO:1990837">
    <property type="term" value="F:sequence-specific double-stranded DNA binding"/>
    <property type="evidence" value="ECO:0007669"/>
    <property type="project" value="TreeGrafter"/>
</dbReference>
<evidence type="ECO:0000256" key="5">
    <source>
        <dbReference type="RuleBase" id="RU000682"/>
    </source>
</evidence>
<dbReference type="Gene3D" id="1.10.10.60">
    <property type="entry name" value="Homeodomain-like"/>
    <property type="match status" value="1"/>
</dbReference>
<feature type="region of interest" description="Disordered" evidence="6">
    <location>
        <begin position="564"/>
        <end position="650"/>
    </location>
</feature>
<evidence type="ECO:0000256" key="1">
    <source>
        <dbReference type="ARBA" id="ARBA00023125"/>
    </source>
</evidence>
<dbReference type="InterPro" id="IPR001356">
    <property type="entry name" value="HD"/>
</dbReference>
<dbReference type="CDD" id="cd00086">
    <property type="entry name" value="homeodomain"/>
    <property type="match status" value="1"/>
</dbReference>
<feature type="region of interest" description="Disordered" evidence="6">
    <location>
        <begin position="139"/>
        <end position="205"/>
    </location>
</feature>
<keyword evidence="9" id="KW-1185">Reference proteome</keyword>
<dbReference type="GO" id="GO:0000981">
    <property type="term" value="F:DNA-binding transcription factor activity, RNA polymerase II-specific"/>
    <property type="evidence" value="ECO:0007669"/>
    <property type="project" value="InterPro"/>
</dbReference>
<sequence length="650" mass="69373">MYASVHDQPLPSLLSHPVTSAPAEAASGSVVKQPLASALFISSPPHGLPSPSLAFSLPPTRPLSRSDLLQKPSRLATCTPPGRSSRRTAPHAQMQRSPYSRETTDISDQELRQILESENISGLPAPYCLVPHYDGQMPLPPNTLWQQPAGAQGAGASHGNAGGRGASSAVSGSSNAQTTSAAGGAGAQRTSASTTSETTRRRTRTTLTPYQLRVLFRVWERTQYPSSDLRFRLATNLMMTPRNVQIWFQNQRQKTKERAEMRRRTHSPSAHTATIPGAGAPRPPARAFQHPQLSTSGAHIADAQGYGSHSGGMTIPGMSPPDSPFRYTHGPPPPPPAIPAPSPQHMSASSVPARHALYYHDMMHQSGPLSSQTSSPVASTFMVASPPTLYSHTFSQQQQHMSGQQHSHPYRSQPQHSSQPLALLPPPHARTPRAMQNLHHQRHASQPHTLHYESKSILAPERMSDDRSTMVRSGPEGMQSARAPPHAALSLMAEQHRARLRSTPSPLSSSLNQYSASLAPSMSSLSVDSPAAPLSNATQDNSTNNRGVQLAEILNPISPAAALATTRAADDRDRMPVITTDTDDSGAGASNRSADNQLGPLPSLGTVLANVQSASSSASAPKETCTPTSTTTTALEPSATTVADEKWRPW</sequence>
<feature type="compositionally biased region" description="Low complexity" evidence="6">
    <location>
        <begin position="149"/>
        <end position="159"/>
    </location>
</feature>
<feature type="region of interest" description="Disordered" evidence="6">
    <location>
        <begin position="392"/>
        <end position="484"/>
    </location>
</feature>
<accession>A0A9W8LWL5</accession>
<dbReference type="EMBL" id="JANBUO010000013">
    <property type="protein sequence ID" value="KAJ2809009.1"/>
    <property type="molecule type" value="Genomic_DNA"/>
</dbReference>
<name>A0A9W8LWL5_9FUNG</name>
<dbReference type="InterPro" id="IPR052631">
    <property type="entry name" value="Paired_homeobox_Bicoid"/>
</dbReference>
<feature type="compositionally biased region" description="Polar residues" evidence="6">
    <location>
        <begin position="410"/>
        <end position="420"/>
    </location>
</feature>
<dbReference type="PROSITE" id="PS00027">
    <property type="entry name" value="HOMEOBOX_1"/>
    <property type="match status" value="1"/>
</dbReference>
<comment type="subcellular location">
    <subcellularLocation>
        <location evidence="4 5">Nucleus</location>
    </subcellularLocation>
</comment>
<proteinExistence type="predicted"/>
<dbReference type="InterPro" id="IPR017970">
    <property type="entry name" value="Homeobox_CS"/>
</dbReference>
<dbReference type="Pfam" id="PF00046">
    <property type="entry name" value="Homeodomain"/>
    <property type="match status" value="1"/>
</dbReference>
<feature type="compositionally biased region" description="Low complexity" evidence="6">
    <location>
        <begin position="166"/>
        <end position="197"/>
    </location>
</feature>
<dbReference type="PROSITE" id="PS50071">
    <property type="entry name" value="HOMEOBOX_2"/>
    <property type="match status" value="1"/>
</dbReference>
<feature type="domain" description="Homeobox" evidence="7">
    <location>
        <begin position="198"/>
        <end position="258"/>
    </location>
</feature>
<evidence type="ECO:0000256" key="3">
    <source>
        <dbReference type="ARBA" id="ARBA00023242"/>
    </source>
</evidence>
<feature type="region of interest" description="Disordered" evidence="6">
    <location>
        <begin position="73"/>
        <end position="106"/>
    </location>
</feature>
<evidence type="ECO:0000259" key="7">
    <source>
        <dbReference type="PROSITE" id="PS50071"/>
    </source>
</evidence>
<dbReference type="SUPFAM" id="SSF46689">
    <property type="entry name" value="Homeodomain-like"/>
    <property type="match status" value="1"/>
</dbReference>
<dbReference type="InterPro" id="IPR009057">
    <property type="entry name" value="Homeodomain-like_sf"/>
</dbReference>
<evidence type="ECO:0000256" key="4">
    <source>
        <dbReference type="PROSITE-ProRule" id="PRU00108"/>
    </source>
</evidence>
<feature type="compositionally biased region" description="Low complexity" evidence="6">
    <location>
        <begin position="613"/>
        <end position="641"/>
    </location>
</feature>
<dbReference type="PANTHER" id="PTHR46255">
    <property type="entry name" value="SHORT STATURE HOMEOBOX"/>
    <property type="match status" value="1"/>
</dbReference>
<keyword evidence="3 4" id="KW-0539">Nucleus</keyword>
<dbReference type="Proteomes" id="UP001140094">
    <property type="component" value="Unassembled WGS sequence"/>
</dbReference>
<feature type="compositionally biased region" description="Low complexity" evidence="6">
    <location>
        <begin position="395"/>
        <end position="407"/>
    </location>
</feature>
<feature type="compositionally biased region" description="Low complexity" evidence="6">
    <location>
        <begin position="523"/>
        <end position="532"/>
    </location>
</feature>
<dbReference type="GO" id="GO:0005634">
    <property type="term" value="C:nucleus"/>
    <property type="evidence" value="ECO:0007669"/>
    <property type="project" value="UniProtKB-SubCell"/>
</dbReference>
<evidence type="ECO:0000256" key="6">
    <source>
        <dbReference type="SAM" id="MobiDB-lite"/>
    </source>
</evidence>
<evidence type="ECO:0000256" key="2">
    <source>
        <dbReference type="ARBA" id="ARBA00023155"/>
    </source>
</evidence>
<comment type="caution">
    <text evidence="8">The sequence shown here is derived from an EMBL/GenBank/DDBJ whole genome shotgun (WGS) entry which is preliminary data.</text>
</comment>
<evidence type="ECO:0000313" key="9">
    <source>
        <dbReference type="Proteomes" id="UP001140094"/>
    </source>
</evidence>
<gene>
    <name evidence="8" type="ORF">H4R20_000432</name>
</gene>
<keyword evidence="2 4" id="KW-0371">Homeobox</keyword>
<keyword evidence="1 4" id="KW-0238">DNA-binding</keyword>
<dbReference type="OrthoDB" id="6159439at2759"/>